<keyword evidence="2 4" id="KW-0378">Hydrolase</keyword>
<evidence type="ECO:0000313" key="4">
    <source>
        <dbReference type="EMBL" id="MEV5246556.1"/>
    </source>
</evidence>
<dbReference type="Proteomes" id="UP001552527">
    <property type="component" value="Unassembled WGS sequence"/>
</dbReference>
<feature type="domain" description="Thioesterase TesA-like" evidence="3">
    <location>
        <begin position="25"/>
        <end position="247"/>
    </location>
</feature>
<dbReference type="InterPro" id="IPR029058">
    <property type="entry name" value="AB_hydrolase_fold"/>
</dbReference>
<protein>
    <submittedName>
        <fullName evidence="4">Alpha/beta fold hydrolase</fullName>
    </submittedName>
</protein>
<dbReference type="Gene3D" id="3.40.50.1820">
    <property type="entry name" value="alpha/beta hydrolase"/>
    <property type="match status" value="1"/>
</dbReference>
<reference evidence="4 5" key="1">
    <citation type="submission" date="2024-06" db="EMBL/GenBank/DDBJ databases">
        <title>The Natural Products Discovery Center: Release of the First 8490 Sequenced Strains for Exploring Actinobacteria Biosynthetic Diversity.</title>
        <authorList>
            <person name="Kalkreuter E."/>
            <person name="Kautsar S.A."/>
            <person name="Yang D."/>
            <person name="Bader C.D."/>
            <person name="Teijaro C.N."/>
            <person name="Fluegel L."/>
            <person name="Davis C.M."/>
            <person name="Simpson J.R."/>
            <person name="Lauterbach L."/>
            <person name="Steele A.D."/>
            <person name="Gui C."/>
            <person name="Meng S."/>
            <person name="Li G."/>
            <person name="Viehrig K."/>
            <person name="Ye F."/>
            <person name="Su P."/>
            <person name="Kiefer A.F."/>
            <person name="Nichols A."/>
            <person name="Cepeda A.J."/>
            <person name="Yan W."/>
            <person name="Fan B."/>
            <person name="Jiang Y."/>
            <person name="Adhikari A."/>
            <person name="Zheng C.-J."/>
            <person name="Schuster L."/>
            <person name="Cowan T.M."/>
            <person name="Smanski M.J."/>
            <person name="Chevrette M.G."/>
            <person name="De Carvalho L.P.S."/>
            <person name="Shen B."/>
        </authorList>
    </citation>
    <scope>NUCLEOTIDE SEQUENCE [LARGE SCALE GENOMIC DNA]</scope>
    <source>
        <strain evidence="4 5">NPDC052768</strain>
    </source>
</reference>
<dbReference type="SMART" id="SM00824">
    <property type="entry name" value="PKS_TE"/>
    <property type="match status" value="1"/>
</dbReference>
<dbReference type="PANTHER" id="PTHR11487:SF0">
    <property type="entry name" value="S-ACYL FATTY ACID SYNTHASE THIOESTERASE, MEDIUM CHAIN"/>
    <property type="match status" value="1"/>
</dbReference>
<dbReference type="InterPro" id="IPR001031">
    <property type="entry name" value="Thioesterase"/>
</dbReference>
<dbReference type="Pfam" id="PF00975">
    <property type="entry name" value="Thioesterase"/>
    <property type="match status" value="1"/>
</dbReference>
<evidence type="ECO:0000256" key="1">
    <source>
        <dbReference type="ARBA" id="ARBA00007169"/>
    </source>
</evidence>
<dbReference type="InterPro" id="IPR020802">
    <property type="entry name" value="TesA-like"/>
</dbReference>
<evidence type="ECO:0000259" key="3">
    <source>
        <dbReference type="SMART" id="SM00824"/>
    </source>
</evidence>
<dbReference type="InterPro" id="IPR012223">
    <property type="entry name" value="TEII"/>
</dbReference>
<dbReference type="EMBL" id="JBFATE010000005">
    <property type="protein sequence ID" value="MEV5246556.1"/>
    <property type="molecule type" value="Genomic_DNA"/>
</dbReference>
<comment type="caution">
    <text evidence="4">The sequence shown here is derived from an EMBL/GenBank/DDBJ whole genome shotgun (WGS) entry which is preliminary data.</text>
</comment>
<dbReference type="RefSeq" id="WP_364021997.1">
    <property type="nucleotide sequence ID" value="NZ_JBFATD010000023.1"/>
</dbReference>
<dbReference type="PANTHER" id="PTHR11487">
    <property type="entry name" value="THIOESTERASE"/>
    <property type="match status" value="1"/>
</dbReference>
<dbReference type="GO" id="GO:0016787">
    <property type="term" value="F:hydrolase activity"/>
    <property type="evidence" value="ECO:0007669"/>
    <property type="project" value="UniProtKB-KW"/>
</dbReference>
<evidence type="ECO:0000313" key="5">
    <source>
        <dbReference type="Proteomes" id="UP001552527"/>
    </source>
</evidence>
<sequence>MSAHRGTSPWFHNFRPAPQAPLRLVCLPHAGGSAGFYFPAACALSPRVEVLAVQYPGRQDRRREPAVTDLRVLAERIAQALGPWTDKPYALFGHSMGAVVAFEAAHRLQAAGRKPARLFVSGRRAPSLDGAAPSSPPRTDEEIVAEIRRLNGTGDALLDDEETLRMILPALRADYDAVRRYRYRPGPLLHCPVTAFTGDHDPRAGTHEVRAWHTHTASGFDLNVLPGGHFFLADRPEPVLRTLWRHLRRAAAPAVAS</sequence>
<proteinExistence type="inferred from homology"/>
<accession>A0ABV3JFH0</accession>
<name>A0ABV3JFH0_9ACTN</name>
<keyword evidence="5" id="KW-1185">Reference proteome</keyword>
<gene>
    <name evidence="4" type="ORF">AB0K95_14980</name>
</gene>
<dbReference type="SUPFAM" id="SSF53474">
    <property type="entry name" value="alpha/beta-Hydrolases"/>
    <property type="match status" value="1"/>
</dbReference>
<comment type="similarity">
    <text evidence="1">Belongs to the thioesterase family.</text>
</comment>
<organism evidence="4 5">
    <name type="scientific">Streptomyces werraensis</name>
    <dbReference type="NCBI Taxonomy" id="68284"/>
    <lineage>
        <taxon>Bacteria</taxon>
        <taxon>Bacillati</taxon>
        <taxon>Actinomycetota</taxon>
        <taxon>Actinomycetes</taxon>
        <taxon>Kitasatosporales</taxon>
        <taxon>Streptomycetaceae</taxon>
        <taxon>Streptomyces</taxon>
    </lineage>
</organism>
<evidence type="ECO:0000256" key="2">
    <source>
        <dbReference type="ARBA" id="ARBA00022801"/>
    </source>
</evidence>